<dbReference type="Pfam" id="PF09902">
    <property type="entry name" value="DUF2129"/>
    <property type="match status" value="1"/>
</dbReference>
<name>A0A4V2KXF7_STAHO</name>
<dbReference type="PIRSF" id="PIRSF031653">
    <property type="entry name" value="UCP031653"/>
    <property type="match status" value="1"/>
</dbReference>
<evidence type="ECO:0000256" key="1">
    <source>
        <dbReference type="ARBA" id="ARBA00022490"/>
    </source>
</evidence>
<sequence>MELIPRVSLIIYLKHIKHERQIRKYGHIVYTNKPRKYVVMYVNEHEVDDILQKLMKLKYVLHIDGSPYKNLKKTYDKEKHEKL</sequence>
<dbReference type="EMBL" id="JAGHKT020000003">
    <property type="protein sequence ID" value="MCM5671895.1"/>
    <property type="molecule type" value="Genomic_DNA"/>
</dbReference>
<dbReference type="AlphaFoldDB" id="A0A4V2KXF7"/>
<dbReference type="RefSeq" id="WP_017175728.1">
    <property type="nucleotide sequence ID" value="NZ_CAXOIK010000001.1"/>
</dbReference>
<dbReference type="InterPro" id="IPR016979">
    <property type="entry name" value="DUF2129"/>
</dbReference>
<accession>A0A4V2KXF7</accession>
<evidence type="ECO:0000313" key="2">
    <source>
        <dbReference type="EMBL" id="MCM5671895.1"/>
    </source>
</evidence>
<gene>
    <name evidence="2" type="ORF">J7T32_003815</name>
</gene>
<protein>
    <submittedName>
        <fullName evidence="2">DUF2129 domain-containing protein</fullName>
    </submittedName>
</protein>
<evidence type="ECO:0000313" key="3">
    <source>
        <dbReference type="Proteomes" id="UP000665944"/>
    </source>
</evidence>
<reference evidence="2 3" key="1">
    <citation type="submission" date="2022-06" db="EMBL/GenBank/DDBJ databases">
        <title>Staphylococcus hominis ShoR14 genome sequence.</title>
        <authorList>
            <person name="Yeo C.C."/>
            <person name="Chew C.H."/>
            <person name="Che Hamzah A.M."/>
            <person name="Al-Trad E.I."/>
        </authorList>
    </citation>
    <scope>NUCLEOTIDE SEQUENCE [LARGE SCALE GENOMIC DNA]</scope>
    <source>
        <strain evidence="2 3">ShoR14</strain>
    </source>
</reference>
<keyword evidence="3" id="KW-1185">Reference proteome</keyword>
<dbReference type="Proteomes" id="UP000665944">
    <property type="component" value="Unassembled WGS sequence"/>
</dbReference>
<keyword evidence="1" id="KW-0963">Cytoplasm</keyword>
<proteinExistence type="predicted"/>
<organism evidence="2 3">
    <name type="scientific">Staphylococcus hominis</name>
    <dbReference type="NCBI Taxonomy" id="1290"/>
    <lineage>
        <taxon>Bacteria</taxon>
        <taxon>Bacillati</taxon>
        <taxon>Bacillota</taxon>
        <taxon>Bacilli</taxon>
        <taxon>Bacillales</taxon>
        <taxon>Staphylococcaceae</taxon>
        <taxon>Staphylococcus</taxon>
    </lineage>
</organism>
<comment type="caution">
    <text evidence="2">The sequence shown here is derived from an EMBL/GenBank/DDBJ whole genome shotgun (WGS) entry which is preliminary data.</text>
</comment>